<sequence>MNEDSGNIYGMKNHYHKPNMTLLLEMAMDRKILIQRDRGRFRFCDETSCQTPIMYSIAAFQIILLLMIIVCNGVALFIIKNIKRSSPSNNLSTKSFKISKILADLLFGLSLLLPSIYQNIKIISRGGEHFQGRNLTRIMEKRLDNGASRELGEKEVLEYISGYICLVSAIAQTWSIFAIQFDLFLKIRWPLKYHVGKLMTSKRAKLLTTMIWILTIGLTGSVLQTDIIFVLNPIRRALRRRIRVNRERYQKVLVFVGVLIGLPLAMTIPLAVYLMFLVGIQSKKLPENVRRNSKEGKQSHFNEKQLTKTRAALKRVVIIELIFILTFLPFIVSTIEEWKRDRRRLVNKIYFLSSFLVCTGCFSNVFVYQLMWNDFRKRFQSMFSDFFGEKEAESSSNKINSRKKIEGPSLSCETQV</sequence>
<dbReference type="Pfam" id="PF00001">
    <property type="entry name" value="7tm_1"/>
    <property type="match status" value="1"/>
</dbReference>
<dbReference type="PROSITE" id="PS50262">
    <property type="entry name" value="G_PROTEIN_RECEP_F1_2"/>
    <property type="match status" value="1"/>
</dbReference>
<keyword evidence="6 10" id="KW-0472">Membrane</keyword>
<evidence type="ECO:0000256" key="6">
    <source>
        <dbReference type="ARBA" id="ARBA00023136"/>
    </source>
</evidence>
<dbReference type="EMBL" id="FN654285">
    <property type="protein sequence ID" value="CBY43658.1"/>
    <property type="molecule type" value="Genomic_DNA"/>
</dbReference>
<feature type="transmembrane region" description="Helical" evidence="10">
    <location>
        <begin position="316"/>
        <end position="335"/>
    </location>
</feature>
<dbReference type="InterPro" id="IPR017452">
    <property type="entry name" value="GPCR_Rhodpsn_7TM"/>
</dbReference>
<dbReference type="GO" id="GO:0005886">
    <property type="term" value="C:plasma membrane"/>
    <property type="evidence" value="ECO:0007669"/>
    <property type="project" value="UniProtKB-SubCell"/>
</dbReference>
<feature type="transmembrane region" description="Helical" evidence="10">
    <location>
        <begin position="350"/>
        <end position="372"/>
    </location>
</feature>
<dbReference type="CDD" id="cd00637">
    <property type="entry name" value="7tm_classA_rhodopsin-like"/>
    <property type="match status" value="1"/>
</dbReference>
<feature type="domain" description="G-protein coupled receptors family 1 profile" evidence="11">
    <location>
        <begin position="71"/>
        <end position="368"/>
    </location>
</feature>
<dbReference type="GO" id="GO:0004930">
    <property type="term" value="F:G protein-coupled receptor activity"/>
    <property type="evidence" value="ECO:0007669"/>
    <property type="project" value="UniProtKB-KW"/>
</dbReference>
<keyword evidence="4 10" id="KW-1133">Transmembrane helix</keyword>
<dbReference type="Proteomes" id="UP000011014">
    <property type="component" value="Unassembled WGS sequence"/>
</dbReference>
<dbReference type="PANTHER" id="PTHR24246:SF27">
    <property type="entry name" value="ADENOSINE RECEPTOR, ISOFORM A"/>
    <property type="match status" value="1"/>
</dbReference>
<name>E4Y5C3_OIKDI</name>
<dbReference type="PANTHER" id="PTHR24246">
    <property type="entry name" value="OLFACTORY RECEPTOR AND ADENOSINE RECEPTOR"/>
    <property type="match status" value="1"/>
</dbReference>
<evidence type="ECO:0000256" key="1">
    <source>
        <dbReference type="ARBA" id="ARBA00004651"/>
    </source>
</evidence>
<dbReference type="Gene3D" id="1.20.1070.10">
    <property type="entry name" value="Rhodopsin 7-helix transmembrane proteins"/>
    <property type="match status" value="1"/>
</dbReference>
<organism evidence="12">
    <name type="scientific">Oikopleura dioica</name>
    <name type="common">Tunicate</name>
    <dbReference type="NCBI Taxonomy" id="34765"/>
    <lineage>
        <taxon>Eukaryota</taxon>
        <taxon>Metazoa</taxon>
        <taxon>Chordata</taxon>
        <taxon>Tunicata</taxon>
        <taxon>Appendicularia</taxon>
        <taxon>Copelata</taxon>
        <taxon>Oikopleuridae</taxon>
        <taxon>Oikopleura</taxon>
    </lineage>
</organism>
<evidence type="ECO:0000313" key="12">
    <source>
        <dbReference type="EMBL" id="CBY43658.1"/>
    </source>
</evidence>
<keyword evidence="8" id="KW-0325">Glycoprotein</keyword>
<dbReference type="PRINTS" id="PR00237">
    <property type="entry name" value="GPCRRHODOPSN"/>
</dbReference>
<evidence type="ECO:0000256" key="8">
    <source>
        <dbReference type="ARBA" id="ARBA00023180"/>
    </source>
</evidence>
<evidence type="ECO:0000256" key="5">
    <source>
        <dbReference type="ARBA" id="ARBA00023040"/>
    </source>
</evidence>
<evidence type="ECO:0000256" key="7">
    <source>
        <dbReference type="ARBA" id="ARBA00023170"/>
    </source>
</evidence>
<keyword evidence="7" id="KW-0675">Receptor</keyword>
<evidence type="ECO:0000256" key="9">
    <source>
        <dbReference type="ARBA" id="ARBA00023224"/>
    </source>
</evidence>
<feature type="transmembrane region" description="Helical" evidence="10">
    <location>
        <begin position="53"/>
        <end position="79"/>
    </location>
</feature>
<protein>
    <recommendedName>
        <fullName evidence="11">G-protein coupled receptors family 1 profile domain-containing protein</fullName>
    </recommendedName>
</protein>
<evidence type="ECO:0000259" key="11">
    <source>
        <dbReference type="PROSITE" id="PS50262"/>
    </source>
</evidence>
<feature type="transmembrane region" description="Helical" evidence="10">
    <location>
        <begin position="206"/>
        <end position="232"/>
    </location>
</feature>
<keyword evidence="3 10" id="KW-0812">Transmembrane</keyword>
<evidence type="ECO:0000256" key="10">
    <source>
        <dbReference type="SAM" id="Phobius"/>
    </source>
</evidence>
<feature type="transmembrane region" description="Helical" evidence="10">
    <location>
        <begin position="252"/>
        <end position="280"/>
    </location>
</feature>
<dbReference type="InterPro" id="IPR000276">
    <property type="entry name" value="GPCR_Rhodpsn"/>
</dbReference>
<reference evidence="12" key="1">
    <citation type="journal article" date="2010" name="Science">
        <title>Plasticity of animal genome architecture unmasked by rapid evolution of a pelagic tunicate.</title>
        <authorList>
            <person name="Denoeud F."/>
            <person name="Henriet S."/>
            <person name="Mungpakdee S."/>
            <person name="Aury J.M."/>
            <person name="Da Silva C."/>
            <person name="Brinkmann H."/>
            <person name="Mikhaleva J."/>
            <person name="Olsen L.C."/>
            <person name="Jubin C."/>
            <person name="Canestro C."/>
            <person name="Bouquet J.M."/>
            <person name="Danks G."/>
            <person name="Poulain J."/>
            <person name="Campsteijn C."/>
            <person name="Adamski M."/>
            <person name="Cross I."/>
            <person name="Yadetie F."/>
            <person name="Muffato M."/>
            <person name="Louis A."/>
            <person name="Butcher S."/>
            <person name="Tsagkogeorga G."/>
            <person name="Konrad A."/>
            <person name="Singh S."/>
            <person name="Jensen M.F."/>
            <person name="Cong E.H."/>
            <person name="Eikeseth-Otteraa H."/>
            <person name="Noel B."/>
            <person name="Anthouard V."/>
            <person name="Porcel B.M."/>
            <person name="Kachouri-Lafond R."/>
            <person name="Nishino A."/>
            <person name="Ugolini M."/>
            <person name="Chourrout P."/>
            <person name="Nishida H."/>
            <person name="Aasland R."/>
            <person name="Huzurbazar S."/>
            <person name="Westhof E."/>
            <person name="Delsuc F."/>
            <person name="Lehrach H."/>
            <person name="Reinhardt R."/>
            <person name="Weissenbach J."/>
            <person name="Roy S.W."/>
            <person name="Artiguenave F."/>
            <person name="Postlethwait J.H."/>
            <person name="Manak J.R."/>
            <person name="Thompson E.M."/>
            <person name="Jaillon O."/>
            <person name="Du Pasquier L."/>
            <person name="Boudinot P."/>
            <person name="Liberles D.A."/>
            <person name="Volff J.N."/>
            <person name="Philippe H."/>
            <person name="Lenhard B."/>
            <person name="Roest Crollius H."/>
            <person name="Wincker P."/>
            <person name="Chourrout D."/>
        </authorList>
    </citation>
    <scope>NUCLEOTIDE SEQUENCE [LARGE SCALE GENOMIC DNA]</scope>
</reference>
<proteinExistence type="predicted"/>
<dbReference type="AlphaFoldDB" id="E4Y5C3"/>
<gene>
    <name evidence="12" type="ORF">GSOID_T00018764001</name>
</gene>
<comment type="subcellular location">
    <subcellularLocation>
        <location evidence="1">Cell membrane</location>
        <topology evidence="1">Multi-pass membrane protein</topology>
    </subcellularLocation>
</comment>
<keyword evidence="5" id="KW-0297">G-protein coupled receptor</keyword>
<accession>E4Y5C3</accession>
<keyword evidence="9" id="KW-0807">Transducer</keyword>
<keyword evidence="2" id="KW-1003">Cell membrane</keyword>
<feature type="transmembrane region" description="Helical" evidence="10">
    <location>
        <begin position="160"/>
        <end position="185"/>
    </location>
</feature>
<dbReference type="SUPFAM" id="SSF81321">
    <property type="entry name" value="Family A G protein-coupled receptor-like"/>
    <property type="match status" value="1"/>
</dbReference>
<evidence type="ECO:0000256" key="2">
    <source>
        <dbReference type="ARBA" id="ARBA00022475"/>
    </source>
</evidence>
<evidence type="ECO:0000256" key="4">
    <source>
        <dbReference type="ARBA" id="ARBA00022989"/>
    </source>
</evidence>
<evidence type="ECO:0000256" key="3">
    <source>
        <dbReference type="ARBA" id="ARBA00022692"/>
    </source>
</evidence>